<gene>
    <name evidence="2" type="ORF">D7S86_08705</name>
</gene>
<keyword evidence="1" id="KW-1133">Transmembrane helix</keyword>
<reference evidence="2 3" key="1">
    <citation type="submission" date="2018-10" db="EMBL/GenBank/DDBJ databases">
        <title>Robbsia sp. DHC34, isolated from soil.</title>
        <authorList>
            <person name="Gao Z.-H."/>
            <person name="Qiu L.-H."/>
        </authorList>
    </citation>
    <scope>NUCLEOTIDE SEQUENCE [LARGE SCALE GENOMIC DNA]</scope>
    <source>
        <strain evidence="2 3">DHC34</strain>
    </source>
</reference>
<dbReference type="RefSeq" id="WP_121085459.1">
    <property type="nucleotide sequence ID" value="NZ_RBZU01000003.1"/>
</dbReference>
<evidence type="ECO:0000313" key="3">
    <source>
        <dbReference type="Proteomes" id="UP000270342"/>
    </source>
</evidence>
<dbReference type="EMBL" id="RBZU01000003">
    <property type="protein sequence ID" value="RKP56455.1"/>
    <property type="molecule type" value="Genomic_DNA"/>
</dbReference>
<keyword evidence="1" id="KW-0472">Membrane</keyword>
<keyword evidence="1" id="KW-0812">Transmembrane</keyword>
<accession>A0A494Y0Z6</accession>
<protein>
    <submittedName>
        <fullName evidence="2">Uncharacterized protein</fullName>
    </submittedName>
</protein>
<evidence type="ECO:0000313" key="2">
    <source>
        <dbReference type="EMBL" id="RKP56455.1"/>
    </source>
</evidence>
<dbReference type="Proteomes" id="UP000270342">
    <property type="component" value="Unassembled WGS sequence"/>
</dbReference>
<name>A0A494Y0Z6_9BURK</name>
<dbReference type="AlphaFoldDB" id="A0A494Y0Z6"/>
<keyword evidence="3" id="KW-1185">Reference proteome</keyword>
<sequence length="160" mass="16956">MRTSAELHVDVRRSFCLFVLSIGFMAGAALALYLAASTFAGREAGCVAGLVGPMVLVARARVAVRRVPCVFALAADGALAWTERGGHRDTGQLVGARHVAGLWVMLCVQPASPDVIGASGFRRRVTERVAERAWLIPADALDGETFRVLAVRLARLTGGL</sequence>
<comment type="caution">
    <text evidence="2">The sequence shown here is derived from an EMBL/GenBank/DDBJ whole genome shotgun (WGS) entry which is preliminary data.</text>
</comment>
<feature type="transmembrane region" description="Helical" evidence="1">
    <location>
        <begin position="15"/>
        <end position="36"/>
    </location>
</feature>
<organism evidence="2 3">
    <name type="scientific">Pararobbsia silviterrae</name>
    <dbReference type="NCBI Taxonomy" id="1792498"/>
    <lineage>
        <taxon>Bacteria</taxon>
        <taxon>Pseudomonadati</taxon>
        <taxon>Pseudomonadota</taxon>
        <taxon>Betaproteobacteria</taxon>
        <taxon>Burkholderiales</taxon>
        <taxon>Burkholderiaceae</taxon>
        <taxon>Pararobbsia</taxon>
    </lineage>
</organism>
<proteinExistence type="predicted"/>
<evidence type="ECO:0000256" key="1">
    <source>
        <dbReference type="SAM" id="Phobius"/>
    </source>
</evidence>